<evidence type="ECO:0000313" key="3">
    <source>
        <dbReference type="Proteomes" id="UP000175989"/>
    </source>
</evidence>
<name>A0A1E7WJB7_9BURK</name>
<sequence>MQGMNATTGRAMSGLAHIQQSITDILTTPIGSRVARRRYGSEVPELMDQPLNNATILRVYAATAYAVRLWERRIDLTDMQFEVGQGGAASLILSGTTDGQSVQLAVDVRQGSAA</sequence>
<gene>
    <name evidence="2" type="ORF">DUPY_29470</name>
</gene>
<keyword evidence="3" id="KW-1185">Reference proteome</keyword>
<feature type="domain" description="IraD/Gp25-like" evidence="1">
    <location>
        <begin position="14"/>
        <end position="83"/>
    </location>
</feature>
<dbReference type="Proteomes" id="UP000175989">
    <property type="component" value="Unassembled WGS sequence"/>
</dbReference>
<dbReference type="Pfam" id="PF04965">
    <property type="entry name" value="GPW_gp25"/>
    <property type="match status" value="1"/>
</dbReference>
<protein>
    <submittedName>
        <fullName evidence="2">Gene 25-like lysozyme</fullName>
    </submittedName>
</protein>
<proteinExistence type="predicted"/>
<dbReference type="Gene3D" id="3.10.450.40">
    <property type="match status" value="1"/>
</dbReference>
<dbReference type="InterPro" id="IPR007048">
    <property type="entry name" value="IraD/Gp25-like"/>
</dbReference>
<evidence type="ECO:0000313" key="2">
    <source>
        <dbReference type="EMBL" id="OEZ98767.1"/>
    </source>
</evidence>
<dbReference type="AlphaFoldDB" id="A0A1E7WJB7"/>
<comment type="caution">
    <text evidence="2">The sequence shown here is derived from an EMBL/GenBank/DDBJ whole genome shotgun (WGS) entry which is preliminary data.</text>
</comment>
<organism evidence="2 3">
    <name type="scientific">Duganella phyllosphaerae</name>
    <dbReference type="NCBI Taxonomy" id="762836"/>
    <lineage>
        <taxon>Bacteria</taxon>
        <taxon>Pseudomonadati</taxon>
        <taxon>Pseudomonadota</taxon>
        <taxon>Betaproteobacteria</taxon>
        <taxon>Burkholderiales</taxon>
        <taxon>Oxalobacteraceae</taxon>
        <taxon>Telluria group</taxon>
        <taxon>Duganella</taxon>
    </lineage>
</organism>
<dbReference type="EMBL" id="LROM01000090">
    <property type="protein sequence ID" value="OEZ98767.1"/>
    <property type="molecule type" value="Genomic_DNA"/>
</dbReference>
<dbReference type="SUPFAM" id="SSF160719">
    <property type="entry name" value="gpW/gp25-like"/>
    <property type="match status" value="1"/>
</dbReference>
<evidence type="ECO:0000259" key="1">
    <source>
        <dbReference type="Pfam" id="PF04965"/>
    </source>
</evidence>
<reference evidence="3" key="1">
    <citation type="journal article" date="2016" name="Front. Microbiol.">
        <title>Molecular Keys to the Janthinobacterium and Duganella spp. Interaction with the Plant Pathogen Fusarium graminearum.</title>
        <authorList>
            <person name="Haack F.S."/>
            <person name="Poehlein A."/>
            <person name="Kroger C."/>
            <person name="Voigt C.A."/>
            <person name="Piepenbring M."/>
            <person name="Bode H.B."/>
            <person name="Daniel R."/>
            <person name="Schafer W."/>
            <person name="Streit W.R."/>
        </authorList>
    </citation>
    <scope>NUCLEOTIDE SEQUENCE [LARGE SCALE GENOMIC DNA]</scope>
    <source>
        <strain evidence="3">T54</strain>
    </source>
</reference>
<accession>A0A1E7WJB7</accession>
<dbReference type="OrthoDB" id="9802846at2"/>